<dbReference type="Gene3D" id="3.90.182.10">
    <property type="entry name" value="Toxin - Anthrax Protective Antigen,domain 1"/>
    <property type="match status" value="1"/>
</dbReference>
<dbReference type="InterPro" id="IPR015883">
    <property type="entry name" value="Glyco_hydro_20_cat"/>
</dbReference>
<keyword evidence="5" id="KW-0326">Glycosidase</keyword>
<keyword evidence="7" id="KW-0732">Signal</keyword>
<dbReference type="GO" id="GO:0016020">
    <property type="term" value="C:membrane"/>
    <property type="evidence" value="ECO:0007669"/>
    <property type="project" value="TreeGrafter"/>
</dbReference>
<dbReference type="InterPro" id="IPR011658">
    <property type="entry name" value="PA14_dom"/>
</dbReference>
<dbReference type="InterPro" id="IPR015882">
    <property type="entry name" value="HEX_bac_N"/>
</dbReference>
<feature type="signal peptide" evidence="7">
    <location>
        <begin position="1"/>
        <end position="19"/>
    </location>
</feature>
<protein>
    <recommendedName>
        <fullName evidence="3">beta-N-acetylhexosaminidase</fullName>
        <ecNumber evidence="3">3.2.1.52</ecNumber>
    </recommendedName>
</protein>
<dbReference type="PANTHER" id="PTHR22600:SF57">
    <property type="entry name" value="BETA-N-ACETYLHEXOSAMINIDASE"/>
    <property type="match status" value="1"/>
</dbReference>
<dbReference type="CDD" id="cd06563">
    <property type="entry name" value="GH20_chitobiase-like"/>
    <property type="match status" value="1"/>
</dbReference>
<dbReference type="OrthoDB" id="726159at2"/>
<dbReference type="Pfam" id="PF07691">
    <property type="entry name" value="PA14"/>
    <property type="match status" value="1"/>
</dbReference>
<dbReference type="InterPro" id="IPR017853">
    <property type="entry name" value="GH"/>
</dbReference>
<dbReference type="Pfam" id="PF02838">
    <property type="entry name" value="Glyco_hydro_20b"/>
    <property type="match status" value="1"/>
</dbReference>
<dbReference type="Pfam" id="PF00728">
    <property type="entry name" value="Glyco_hydro_20"/>
    <property type="match status" value="1"/>
</dbReference>
<dbReference type="InterPro" id="IPR029018">
    <property type="entry name" value="Hex-like_dom2"/>
</dbReference>
<dbReference type="InterPro" id="IPR037524">
    <property type="entry name" value="PA14/GLEYA"/>
</dbReference>
<dbReference type="AlphaFoldDB" id="A0A2T7BHS8"/>
<accession>A0A2T7BHS8</accession>
<evidence type="ECO:0000256" key="4">
    <source>
        <dbReference type="ARBA" id="ARBA00022801"/>
    </source>
</evidence>
<gene>
    <name evidence="9" type="ORF">DCC81_16335</name>
</gene>
<feature type="active site" description="Proton donor" evidence="6">
    <location>
        <position position="355"/>
    </location>
</feature>
<dbReference type="SUPFAM" id="SSF51445">
    <property type="entry name" value="(Trans)glycosidases"/>
    <property type="match status" value="1"/>
</dbReference>
<dbReference type="Proteomes" id="UP000244450">
    <property type="component" value="Unassembled WGS sequence"/>
</dbReference>
<reference evidence="9 10" key="1">
    <citation type="submission" date="2018-04" db="EMBL/GenBank/DDBJ databases">
        <title>Chitinophaga fuyangensis sp. nov., isolated from soil in a chemical factory.</title>
        <authorList>
            <person name="Chen K."/>
        </authorList>
    </citation>
    <scope>NUCLEOTIDE SEQUENCE [LARGE SCALE GENOMIC DNA]</scope>
    <source>
        <strain evidence="9 10">LY-1</strain>
    </source>
</reference>
<dbReference type="Gene3D" id="3.30.379.10">
    <property type="entry name" value="Chitobiase/beta-hexosaminidase domain 2-like"/>
    <property type="match status" value="1"/>
</dbReference>
<feature type="chain" id="PRO_5015632560" description="beta-N-acetylhexosaminidase" evidence="7">
    <location>
        <begin position="20"/>
        <end position="775"/>
    </location>
</feature>
<dbReference type="InterPro" id="IPR025705">
    <property type="entry name" value="Beta_hexosaminidase_sua/sub"/>
</dbReference>
<evidence type="ECO:0000256" key="7">
    <source>
        <dbReference type="SAM" id="SignalP"/>
    </source>
</evidence>
<evidence type="ECO:0000256" key="1">
    <source>
        <dbReference type="ARBA" id="ARBA00001231"/>
    </source>
</evidence>
<evidence type="ECO:0000256" key="6">
    <source>
        <dbReference type="PIRSR" id="PIRSR625705-1"/>
    </source>
</evidence>
<evidence type="ECO:0000256" key="3">
    <source>
        <dbReference type="ARBA" id="ARBA00012663"/>
    </source>
</evidence>
<evidence type="ECO:0000256" key="2">
    <source>
        <dbReference type="ARBA" id="ARBA00006285"/>
    </source>
</evidence>
<organism evidence="9 10">
    <name type="scientific">Chitinophaga parva</name>
    <dbReference type="NCBI Taxonomy" id="2169414"/>
    <lineage>
        <taxon>Bacteria</taxon>
        <taxon>Pseudomonadati</taxon>
        <taxon>Bacteroidota</taxon>
        <taxon>Chitinophagia</taxon>
        <taxon>Chitinophagales</taxon>
        <taxon>Chitinophagaceae</taxon>
        <taxon>Chitinophaga</taxon>
    </lineage>
</organism>
<keyword evidence="4" id="KW-0378">Hydrolase</keyword>
<comment type="similarity">
    <text evidence="2">Belongs to the glycosyl hydrolase 20 family.</text>
</comment>
<dbReference type="SUPFAM" id="SSF56988">
    <property type="entry name" value="Anthrax protective antigen"/>
    <property type="match status" value="1"/>
</dbReference>
<dbReference type="RefSeq" id="WP_108687663.1">
    <property type="nucleotide sequence ID" value="NZ_QCYK01000002.1"/>
</dbReference>
<dbReference type="GO" id="GO:0005975">
    <property type="term" value="P:carbohydrate metabolic process"/>
    <property type="evidence" value="ECO:0007669"/>
    <property type="project" value="InterPro"/>
</dbReference>
<dbReference type="PRINTS" id="PR00738">
    <property type="entry name" value="GLHYDRLASE20"/>
</dbReference>
<comment type="catalytic activity">
    <reaction evidence="1">
        <text>Hydrolysis of terminal non-reducing N-acetyl-D-hexosamine residues in N-acetyl-beta-D-hexosaminides.</text>
        <dbReference type="EC" id="3.2.1.52"/>
    </reaction>
</comment>
<evidence type="ECO:0000256" key="5">
    <source>
        <dbReference type="ARBA" id="ARBA00023295"/>
    </source>
</evidence>
<dbReference type="SMART" id="SM00758">
    <property type="entry name" value="PA14"/>
    <property type="match status" value="1"/>
</dbReference>
<dbReference type="EC" id="3.2.1.52" evidence="3"/>
<keyword evidence="10" id="KW-1185">Reference proteome</keyword>
<sequence>MRKNLLLLMLLATGAGTSAQSITTNNHPRYPLIPWPSSLEAASGTAHVDAHSRIIVPAGTFTGEARALQQLLRKYLGPTAAPITSAGASTTATDIVLQDDAALTAPESYQVTVSEKRITLSAHQAAGMFYAVQTLRQLMPASVENGHGKDIPLPAAHIRDQPVYAWRGMMLDVSRHFFSMRYLRRFVDMMALYKFNKLHLHLTDDQGWRIEIKKYPKLTTLSGWRTFNDQDSACMKLAAQTGNPDLEIDPSHLRHVNGHTQYGGYYTQAEMKAFIQYAAARHIEVIPEIDMPGHMMAAILQYPELTCSGQARDWRESFSTPICPCKDTVLAFARNVFAEVAALFPSKYIHIGGDEVERSEWEKSALCQQFMKTHGLTNTAQLQSWFIDQMETLFHEKGKTLLGWDEIVEGGIDSTATVMFWRTWARMAPLKAASNGNKLVMTADGPLYFDALPDRYSLSAVYHYDPNDTIYHMNATQQRQIMGLQANLWTERVPTENRADYLLMPRMTALAESAWSRKDLYASYLQRLEAHYPRLENMGVHYRLQDLPEASEHRVFVDTATFFLASPAPQLTLRYTEQGFPTASSPALTKPLRINSNRTVRVAAFTPKGRRGDIKTITFEQQAYAAPVATFAQLQPGLQVQRIPGAFNTTKLIKGNADTTMVLTNVALPAGMPESYALLFHGYLKVPATGIYSFFLLSDDGSVLKIADRVVVDNDGGHSAEEKSGQIALGGGLHPFVLDYMNIGGGADLQLLYSQDGGKPQPVPASWFFRSGTPN</sequence>
<feature type="domain" description="PA14" evidence="8">
    <location>
        <begin position="633"/>
        <end position="767"/>
    </location>
</feature>
<dbReference type="GO" id="GO:0004563">
    <property type="term" value="F:beta-N-acetylhexosaminidase activity"/>
    <property type="evidence" value="ECO:0007669"/>
    <property type="project" value="UniProtKB-EC"/>
</dbReference>
<evidence type="ECO:0000313" key="10">
    <source>
        <dbReference type="Proteomes" id="UP000244450"/>
    </source>
</evidence>
<dbReference type="Gene3D" id="3.20.20.80">
    <property type="entry name" value="Glycosidases"/>
    <property type="match status" value="1"/>
</dbReference>
<evidence type="ECO:0000313" key="9">
    <source>
        <dbReference type="EMBL" id="PUZ25824.1"/>
    </source>
</evidence>
<name>A0A2T7BHS8_9BACT</name>
<proteinExistence type="inferred from homology"/>
<evidence type="ECO:0000259" key="8">
    <source>
        <dbReference type="PROSITE" id="PS51820"/>
    </source>
</evidence>
<dbReference type="SUPFAM" id="SSF55545">
    <property type="entry name" value="beta-N-acetylhexosaminidase-like domain"/>
    <property type="match status" value="1"/>
</dbReference>
<comment type="caution">
    <text evidence="9">The sequence shown here is derived from an EMBL/GenBank/DDBJ whole genome shotgun (WGS) entry which is preliminary data.</text>
</comment>
<dbReference type="GO" id="GO:0030203">
    <property type="term" value="P:glycosaminoglycan metabolic process"/>
    <property type="evidence" value="ECO:0007669"/>
    <property type="project" value="TreeGrafter"/>
</dbReference>
<dbReference type="PROSITE" id="PS51820">
    <property type="entry name" value="PA14"/>
    <property type="match status" value="1"/>
</dbReference>
<dbReference type="PANTHER" id="PTHR22600">
    <property type="entry name" value="BETA-HEXOSAMINIDASE"/>
    <property type="match status" value="1"/>
</dbReference>
<dbReference type="EMBL" id="QCYK01000002">
    <property type="protein sequence ID" value="PUZ25824.1"/>
    <property type="molecule type" value="Genomic_DNA"/>
</dbReference>